<evidence type="ECO:0000313" key="1">
    <source>
        <dbReference type="EMBL" id="RKF64645.1"/>
    </source>
</evidence>
<dbReference type="EMBL" id="MCBR01013063">
    <property type="protein sequence ID" value="RKF64645.1"/>
    <property type="molecule type" value="Genomic_DNA"/>
</dbReference>
<comment type="caution">
    <text evidence="1">The sequence shown here is derived from an EMBL/GenBank/DDBJ whole genome shotgun (WGS) entry which is preliminary data.</text>
</comment>
<proteinExistence type="predicted"/>
<gene>
    <name evidence="1" type="ORF">GcC1_130021</name>
</gene>
<dbReference type="Proteomes" id="UP000285405">
    <property type="component" value="Unassembled WGS sequence"/>
</dbReference>
<evidence type="ECO:0000313" key="2">
    <source>
        <dbReference type="Proteomes" id="UP000285405"/>
    </source>
</evidence>
<organism evidence="1 2">
    <name type="scientific">Golovinomyces cichoracearum</name>
    <dbReference type="NCBI Taxonomy" id="62708"/>
    <lineage>
        <taxon>Eukaryota</taxon>
        <taxon>Fungi</taxon>
        <taxon>Dikarya</taxon>
        <taxon>Ascomycota</taxon>
        <taxon>Pezizomycotina</taxon>
        <taxon>Leotiomycetes</taxon>
        <taxon>Erysiphales</taxon>
        <taxon>Erysiphaceae</taxon>
        <taxon>Golovinomyces</taxon>
    </lineage>
</organism>
<dbReference type="AlphaFoldDB" id="A0A420I4S1"/>
<sequence>MTSTPLAFIFTSTTIVQQYSHSFTITSSTLTEARFDIDVRFQADSPKNVS</sequence>
<accession>A0A420I4S1</accession>
<protein>
    <submittedName>
        <fullName evidence="1">Uncharacterized protein</fullName>
    </submittedName>
</protein>
<name>A0A420I4S1_9PEZI</name>
<reference evidence="1 2" key="1">
    <citation type="journal article" date="2018" name="BMC Genomics">
        <title>Comparative genome analyses reveal sequence features reflecting distinct modes of host-adaptation between dicot and monocot powdery mildew.</title>
        <authorList>
            <person name="Wu Y."/>
            <person name="Ma X."/>
            <person name="Pan Z."/>
            <person name="Kale S.D."/>
            <person name="Song Y."/>
            <person name="King H."/>
            <person name="Zhang Q."/>
            <person name="Presley C."/>
            <person name="Deng X."/>
            <person name="Wei C.I."/>
            <person name="Xiao S."/>
        </authorList>
    </citation>
    <scope>NUCLEOTIDE SEQUENCE [LARGE SCALE GENOMIC DNA]</scope>
    <source>
        <strain evidence="1">UCSC1</strain>
    </source>
</reference>